<evidence type="ECO:0000256" key="5">
    <source>
        <dbReference type="ARBA" id="ARBA00022801"/>
    </source>
</evidence>
<sequence length="306" mass="33808">MKTGLHSPISPVAVFAAIALCLALLLVQTDAWGKEGHQIVADIAYNQLNSNAQQAVNYYLNGMTLAAAAPFPDEYDHTSNGRWSGPLHYVNLPRNAVQYTSADCPFPPGCVVSAIQNYTKQLAYEGTSGSVCTFNYGDMPCPLVFITHFVGDVHQPLHVGYGDDEGGNTVKIDFLGKRGNLHQVWDEFIIQKYDSDWQDFSSKLQTYIQNNPSVAAQYAAITDPAKWANESFQYVRTDVYNFNPTSDSRVTDLGESYYTHNLPIIQQRLVAAGVRLGALLNSIFSSSRIAKPHVPVAPQNKMIIRQ</sequence>
<keyword evidence="5" id="KW-0378">Hydrolase</keyword>
<name>L8GMG4_ACACF</name>
<dbReference type="InterPro" id="IPR008947">
    <property type="entry name" value="PLipase_C/P1_nuclease_dom_sf"/>
</dbReference>
<evidence type="ECO:0000256" key="4">
    <source>
        <dbReference type="ARBA" id="ARBA00022759"/>
    </source>
</evidence>
<proteinExistence type="inferred from homology"/>
<dbReference type="Gene3D" id="1.10.575.10">
    <property type="entry name" value="P1 Nuclease"/>
    <property type="match status" value="1"/>
</dbReference>
<dbReference type="VEuPathDB" id="AmoebaDB:ACA1_364760"/>
<evidence type="ECO:0000256" key="8">
    <source>
        <dbReference type="SAM" id="SignalP"/>
    </source>
</evidence>
<organism evidence="9 10">
    <name type="scientific">Acanthamoeba castellanii (strain ATCC 30010 / Neff)</name>
    <dbReference type="NCBI Taxonomy" id="1257118"/>
    <lineage>
        <taxon>Eukaryota</taxon>
        <taxon>Amoebozoa</taxon>
        <taxon>Discosea</taxon>
        <taxon>Longamoebia</taxon>
        <taxon>Centramoebida</taxon>
        <taxon>Acanthamoebidae</taxon>
        <taxon>Acanthamoeba</taxon>
    </lineage>
</organism>
<evidence type="ECO:0000313" key="9">
    <source>
        <dbReference type="EMBL" id="ELR13948.1"/>
    </source>
</evidence>
<feature type="chain" id="PRO_5003989886" evidence="8">
    <location>
        <begin position="32"/>
        <end position="306"/>
    </location>
</feature>
<dbReference type="STRING" id="1257118.L8GMG4"/>
<evidence type="ECO:0000256" key="6">
    <source>
        <dbReference type="ARBA" id="ARBA00023157"/>
    </source>
</evidence>
<dbReference type="KEGG" id="acan:ACA1_364760"/>
<dbReference type="OMA" id="PLHYINP"/>
<keyword evidence="10" id="KW-1185">Reference proteome</keyword>
<evidence type="ECO:0000256" key="7">
    <source>
        <dbReference type="ARBA" id="ARBA00023180"/>
    </source>
</evidence>
<dbReference type="GeneID" id="14914614"/>
<evidence type="ECO:0000256" key="3">
    <source>
        <dbReference type="ARBA" id="ARBA00022723"/>
    </source>
</evidence>
<dbReference type="GO" id="GO:0003676">
    <property type="term" value="F:nucleic acid binding"/>
    <property type="evidence" value="ECO:0007669"/>
    <property type="project" value="InterPro"/>
</dbReference>
<dbReference type="Proteomes" id="UP000011083">
    <property type="component" value="Unassembled WGS sequence"/>
</dbReference>
<dbReference type="SUPFAM" id="SSF48537">
    <property type="entry name" value="Phospholipase C/P1 nuclease"/>
    <property type="match status" value="1"/>
</dbReference>
<dbReference type="PANTHER" id="PTHR33146:SF26">
    <property type="entry name" value="ENDONUCLEASE 4"/>
    <property type="match status" value="1"/>
</dbReference>
<dbReference type="GO" id="GO:0004519">
    <property type="term" value="F:endonuclease activity"/>
    <property type="evidence" value="ECO:0007669"/>
    <property type="project" value="UniProtKB-KW"/>
</dbReference>
<dbReference type="Pfam" id="PF02265">
    <property type="entry name" value="S1-P1_nuclease"/>
    <property type="match status" value="1"/>
</dbReference>
<evidence type="ECO:0000256" key="1">
    <source>
        <dbReference type="ARBA" id="ARBA00009547"/>
    </source>
</evidence>
<comment type="similarity">
    <text evidence="1">Belongs to the nuclease type I family.</text>
</comment>
<keyword evidence="3" id="KW-0479">Metal-binding</keyword>
<feature type="signal peptide" evidence="8">
    <location>
        <begin position="1"/>
        <end position="31"/>
    </location>
</feature>
<keyword evidence="8" id="KW-0732">Signal</keyword>
<evidence type="ECO:0000313" key="10">
    <source>
        <dbReference type="Proteomes" id="UP000011083"/>
    </source>
</evidence>
<keyword evidence="7" id="KW-0325">Glycoprotein</keyword>
<dbReference type="GO" id="GO:0006308">
    <property type="term" value="P:DNA catabolic process"/>
    <property type="evidence" value="ECO:0007669"/>
    <property type="project" value="InterPro"/>
</dbReference>
<keyword evidence="2" id="KW-0540">Nuclease</keyword>
<accession>L8GMG4</accession>
<dbReference type="InterPro" id="IPR003154">
    <property type="entry name" value="S1/P1nuclease"/>
</dbReference>
<dbReference type="GO" id="GO:0016788">
    <property type="term" value="F:hydrolase activity, acting on ester bonds"/>
    <property type="evidence" value="ECO:0007669"/>
    <property type="project" value="InterPro"/>
</dbReference>
<dbReference type="GO" id="GO:0046872">
    <property type="term" value="F:metal ion binding"/>
    <property type="evidence" value="ECO:0007669"/>
    <property type="project" value="UniProtKB-KW"/>
</dbReference>
<evidence type="ECO:0000256" key="2">
    <source>
        <dbReference type="ARBA" id="ARBA00022722"/>
    </source>
</evidence>
<dbReference type="CDD" id="cd11010">
    <property type="entry name" value="S1-P1_nuclease"/>
    <property type="match status" value="1"/>
</dbReference>
<dbReference type="AlphaFoldDB" id="L8GMG4"/>
<dbReference type="RefSeq" id="XP_004335961.1">
    <property type="nucleotide sequence ID" value="XM_004335913.1"/>
</dbReference>
<keyword evidence="6" id="KW-1015">Disulfide bond</keyword>
<reference evidence="9 10" key="1">
    <citation type="journal article" date="2013" name="Genome Biol.">
        <title>Genome of Acanthamoeba castellanii highlights extensive lateral gene transfer and early evolution of tyrosine kinase signaling.</title>
        <authorList>
            <person name="Clarke M."/>
            <person name="Lohan A.J."/>
            <person name="Liu B."/>
            <person name="Lagkouvardos I."/>
            <person name="Roy S."/>
            <person name="Zafar N."/>
            <person name="Bertelli C."/>
            <person name="Schilde C."/>
            <person name="Kianianmomeni A."/>
            <person name="Burglin T.R."/>
            <person name="Frech C."/>
            <person name="Turcotte B."/>
            <person name="Kopec K.O."/>
            <person name="Synnott J.M."/>
            <person name="Choo C."/>
            <person name="Paponov I."/>
            <person name="Finkler A."/>
            <person name="Soon Heng Tan C."/>
            <person name="Hutchins A.P."/>
            <person name="Weinmeier T."/>
            <person name="Rattei T."/>
            <person name="Chu J.S."/>
            <person name="Gimenez G."/>
            <person name="Irimia M."/>
            <person name="Rigden D.J."/>
            <person name="Fitzpatrick D.A."/>
            <person name="Lorenzo-Morales J."/>
            <person name="Bateman A."/>
            <person name="Chiu C.H."/>
            <person name="Tang P."/>
            <person name="Hegemann P."/>
            <person name="Fromm H."/>
            <person name="Raoult D."/>
            <person name="Greub G."/>
            <person name="Miranda-Saavedra D."/>
            <person name="Chen N."/>
            <person name="Nash P."/>
            <person name="Ginger M.L."/>
            <person name="Horn M."/>
            <person name="Schaap P."/>
            <person name="Caler L."/>
            <person name="Loftus B."/>
        </authorList>
    </citation>
    <scope>NUCLEOTIDE SEQUENCE [LARGE SCALE GENOMIC DNA]</scope>
    <source>
        <strain evidence="9 10">Neff</strain>
    </source>
</reference>
<dbReference type="EMBL" id="KB008073">
    <property type="protein sequence ID" value="ELR13948.1"/>
    <property type="molecule type" value="Genomic_DNA"/>
</dbReference>
<protein>
    <submittedName>
        <fullName evidence="9">Endonuclease</fullName>
    </submittedName>
</protein>
<gene>
    <name evidence="9" type="ORF">ACA1_364760</name>
</gene>
<keyword evidence="4 9" id="KW-0255">Endonuclease</keyword>
<dbReference type="OrthoDB" id="441446at2759"/>
<dbReference type="PANTHER" id="PTHR33146">
    <property type="entry name" value="ENDONUCLEASE 4"/>
    <property type="match status" value="1"/>
</dbReference>